<dbReference type="OrthoDB" id="6363818at2759"/>
<evidence type="ECO:0000256" key="1">
    <source>
        <dbReference type="ARBA" id="ARBA00022614"/>
    </source>
</evidence>
<dbReference type="InterPro" id="IPR032675">
    <property type="entry name" value="LRR_dom_sf"/>
</dbReference>
<dbReference type="InterPro" id="IPR001611">
    <property type="entry name" value="Leu-rich_rpt"/>
</dbReference>
<dbReference type="AlphaFoldDB" id="A0A8C5Q374"/>
<dbReference type="Ensembl" id="ENSLLET00000032560.1">
    <property type="protein sequence ID" value="ENSLLEP00000031351.1"/>
    <property type="gene ID" value="ENSLLEG00000019875.1"/>
</dbReference>
<dbReference type="GO" id="GO:0005615">
    <property type="term" value="C:extracellular space"/>
    <property type="evidence" value="ECO:0007669"/>
    <property type="project" value="TreeGrafter"/>
</dbReference>
<sequence>MSGRVWLSMRPGLDFNNCSLQYLICFSLFLPLSLSYHSSLTPCPSLCTCYPSPPTASCQSHNLSRVPSPLPGLARRVFLQNNQISELGPGLFSPLTSVLWLFSNRISRLRPGAFQGLEYLEELDLGNNPSLPPLQPDTFSGLNSLRSLHLYRCHIHRLPADLFRGLHSLRYLYLQHNRLTGLPDGLFRDLSNLTQLFLHGNLLHSLPAGSFFGLANLDRLLLHSNRLVSVSPAAFRGLSSLTILFLFNNSLPSLPGDSLRSLPSLQFLRLNGNPWHCDCSCRSLWGWFRSSPEISSSPVLCASPPALRGRDLRSLEERDLRFCTSHIPPPTGNLSSLSFSPKPSSFYRGQPAPADGEVREWEDMIEEGTDDGDIENGASDSRGLGITLLVALFVWDVNTNL</sequence>
<protein>
    <submittedName>
        <fullName evidence="5">Reticulon 4 receptor like 2</fullName>
    </submittedName>
</protein>
<dbReference type="PROSITE" id="PS51450">
    <property type="entry name" value="LRR"/>
    <property type="match status" value="1"/>
</dbReference>
<evidence type="ECO:0000256" key="2">
    <source>
        <dbReference type="ARBA" id="ARBA00022729"/>
    </source>
</evidence>
<dbReference type="SMART" id="SM00369">
    <property type="entry name" value="LRR_TYP"/>
    <property type="match status" value="8"/>
</dbReference>
<keyword evidence="6" id="KW-1185">Reference proteome</keyword>
<dbReference type="SUPFAM" id="SSF52058">
    <property type="entry name" value="L domain-like"/>
    <property type="match status" value="1"/>
</dbReference>
<dbReference type="Proteomes" id="UP000694569">
    <property type="component" value="Unplaced"/>
</dbReference>
<name>A0A8C5Q374_9ANUR</name>
<gene>
    <name evidence="5" type="primary">RTN4RL2</name>
</gene>
<dbReference type="InterPro" id="IPR003591">
    <property type="entry name" value="Leu-rich_rpt_typical-subtyp"/>
</dbReference>
<dbReference type="PANTHER" id="PTHR45712:SF22">
    <property type="entry name" value="INSULIN-LIKE GROWTH FACTOR-BINDING PROTEIN COMPLEX ACID LABILE SUBUNIT"/>
    <property type="match status" value="1"/>
</dbReference>
<proteinExistence type="predicted"/>
<dbReference type="Gene3D" id="3.80.10.10">
    <property type="entry name" value="Ribonuclease Inhibitor"/>
    <property type="match status" value="1"/>
</dbReference>
<evidence type="ECO:0000313" key="6">
    <source>
        <dbReference type="Proteomes" id="UP000694569"/>
    </source>
</evidence>
<dbReference type="PANTHER" id="PTHR45712">
    <property type="entry name" value="AGAP008170-PA"/>
    <property type="match status" value="1"/>
</dbReference>
<dbReference type="InterPro" id="IPR050333">
    <property type="entry name" value="SLRP"/>
</dbReference>
<dbReference type="SMART" id="SM00082">
    <property type="entry name" value="LRRCT"/>
    <property type="match status" value="1"/>
</dbReference>
<organism evidence="5 6">
    <name type="scientific">Leptobrachium leishanense</name>
    <name type="common">Leishan spiny toad</name>
    <dbReference type="NCBI Taxonomy" id="445787"/>
    <lineage>
        <taxon>Eukaryota</taxon>
        <taxon>Metazoa</taxon>
        <taxon>Chordata</taxon>
        <taxon>Craniata</taxon>
        <taxon>Vertebrata</taxon>
        <taxon>Euteleostomi</taxon>
        <taxon>Amphibia</taxon>
        <taxon>Batrachia</taxon>
        <taxon>Anura</taxon>
        <taxon>Pelobatoidea</taxon>
        <taxon>Megophryidae</taxon>
        <taxon>Leptobrachium</taxon>
    </lineage>
</organism>
<feature type="domain" description="LRRCT" evidence="4">
    <location>
        <begin position="273"/>
        <end position="324"/>
    </location>
</feature>
<reference evidence="5" key="2">
    <citation type="submission" date="2025-09" db="UniProtKB">
        <authorList>
            <consortium name="Ensembl"/>
        </authorList>
    </citation>
    <scope>IDENTIFICATION</scope>
</reference>
<keyword evidence="3" id="KW-0677">Repeat</keyword>
<evidence type="ECO:0000256" key="3">
    <source>
        <dbReference type="ARBA" id="ARBA00022737"/>
    </source>
</evidence>
<keyword evidence="1" id="KW-0433">Leucine-rich repeat</keyword>
<accession>A0A8C5Q374</accession>
<evidence type="ECO:0000259" key="4">
    <source>
        <dbReference type="SMART" id="SM00082"/>
    </source>
</evidence>
<dbReference type="InterPro" id="IPR000483">
    <property type="entry name" value="Cys-rich_flank_reg_C"/>
</dbReference>
<dbReference type="GeneTree" id="ENSGT00940000158505"/>
<reference evidence="5" key="1">
    <citation type="submission" date="2025-08" db="UniProtKB">
        <authorList>
            <consortium name="Ensembl"/>
        </authorList>
    </citation>
    <scope>IDENTIFICATION</scope>
</reference>
<dbReference type="Pfam" id="PF13855">
    <property type="entry name" value="LRR_8"/>
    <property type="match status" value="2"/>
</dbReference>
<evidence type="ECO:0000313" key="5">
    <source>
        <dbReference type="Ensembl" id="ENSLLEP00000031351.1"/>
    </source>
</evidence>
<keyword evidence="2" id="KW-0732">Signal</keyword>